<reference evidence="1" key="1">
    <citation type="journal article" date="2014" name="Int. J. Syst. Evol. Microbiol.">
        <title>Complete genome sequence of Corynebacterium casei LMG S-19264T (=DSM 44701T), isolated from a smear-ripened cheese.</title>
        <authorList>
            <consortium name="US DOE Joint Genome Institute (JGI-PGF)"/>
            <person name="Walter F."/>
            <person name="Albersmeier A."/>
            <person name="Kalinowski J."/>
            <person name="Ruckert C."/>
        </authorList>
    </citation>
    <scope>NUCLEOTIDE SEQUENCE</scope>
    <source>
        <strain evidence="1">CGMCC 1.15454</strain>
    </source>
</reference>
<gene>
    <name evidence="1" type="ORF">GCM10011409_01360</name>
</gene>
<evidence type="ECO:0000313" key="1">
    <source>
        <dbReference type="EMBL" id="GGB27788.1"/>
    </source>
</evidence>
<dbReference type="EMBL" id="BMJD01000001">
    <property type="protein sequence ID" value="GGB27788.1"/>
    <property type="molecule type" value="Genomic_DNA"/>
</dbReference>
<keyword evidence="2" id="KW-1185">Reference proteome</keyword>
<organism evidence="1 2">
    <name type="scientific">Lentibacillus populi</name>
    <dbReference type="NCBI Taxonomy" id="1827502"/>
    <lineage>
        <taxon>Bacteria</taxon>
        <taxon>Bacillati</taxon>
        <taxon>Bacillota</taxon>
        <taxon>Bacilli</taxon>
        <taxon>Bacillales</taxon>
        <taxon>Bacillaceae</taxon>
        <taxon>Lentibacillus</taxon>
    </lineage>
</organism>
<comment type="caution">
    <text evidence="1">The sequence shown here is derived from an EMBL/GenBank/DDBJ whole genome shotgun (WGS) entry which is preliminary data.</text>
</comment>
<protein>
    <submittedName>
        <fullName evidence="1">Uncharacterized protein</fullName>
    </submittedName>
</protein>
<sequence>MSWKRTDVDLSYGGEGSTLASGRWSRTWHFLVKTSYNYKLYTFFTMERVCPQTLAKKEEYHGTVW</sequence>
<evidence type="ECO:0000313" key="2">
    <source>
        <dbReference type="Proteomes" id="UP000621492"/>
    </source>
</evidence>
<accession>A0A9W5TTN4</accession>
<dbReference type="AlphaFoldDB" id="A0A9W5TTN4"/>
<proteinExistence type="predicted"/>
<name>A0A9W5TTN4_9BACI</name>
<dbReference type="Proteomes" id="UP000621492">
    <property type="component" value="Unassembled WGS sequence"/>
</dbReference>
<reference evidence="1" key="2">
    <citation type="submission" date="2020-09" db="EMBL/GenBank/DDBJ databases">
        <authorList>
            <person name="Sun Q."/>
            <person name="Zhou Y."/>
        </authorList>
    </citation>
    <scope>NUCLEOTIDE SEQUENCE</scope>
    <source>
        <strain evidence="1">CGMCC 1.15454</strain>
    </source>
</reference>